<sequence length="507" mass="57113">MTKYLYGASIQGIQNFIFQTNKLKEIVGGSELVDYLSSTFFKEFLKENGIPFHEGDLILSAAGNIKYEFSNAEDCQKVVKGFSKEVMLKAPGITVSQAVVSLNEFETYGKALQKLEDRLRIQRNKANYILGDYNPFKIGASARRTGGLGVKYEKDEVIDLGQLNKHKRAAISESKLMEVLTGRKKATAIKDNSELAIEWGDFTSGNNWLGIIHADGNGLGAHIMSIYRKIEGDGIKEVIREFSKTLDLATKQSVREAYQEIFGNESKSETYEPPIRPILLGGDDITVIIKGDAAIPFTNVFLKKFEANTKSMFLEFEKRLKIEDKNLGLGKGLTACAGVSFVKPNFPFHYGVHLSESLTAAAKTTSKSNLIEGKIPSSAIFFKVQSSYVEDYSSIVDKMLDHDHIRFDFGPYFIDKNTSYSTIDELLSWIKTVKRPSAPRAGLRQWLGIIPHDPTQAKFMFDRIKQNLKERNNQNIISDLHLENEYPFKRDNKMYTHLFDVVNLSSL</sequence>
<feature type="domain" description="Cas10/Cmr2 second palm" evidence="3">
    <location>
        <begin position="209"/>
        <end position="367"/>
    </location>
</feature>
<protein>
    <recommendedName>
        <fullName evidence="3">Cas10/Cmr2 second palm domain-containing protein</fullName>
    </recommendedName>
</protein>
<dbReference type="GO" id="GO:0000166">
    <property type="term" value="F:nucleotide binding"/>
    <property type="evidence" value="ECO:0007669"/>
    <property type="project" value="UniProtKB-KW"/>
</dbReference>
<dbReference type="Pfam" id="PF22335">
    <property type="entry name" value="Cas10-Cmr2_palm2"/>
    <property type="match status" value="1"/>
</dbReference>
<dbReference type="Proteomes" id="UP000292209">
    <property type="component" value="Unassembled WGS sequence"/>
</dbReference>
<dbReference type="Gene3D" id="3.30.70.270">
    <property type="match status" value="1"/>
</dbReference>
<proteinExistence type="predicted"/>
<evidence type="ECO:0000256" key="2">
    <source>
        <dbReference type="ARBA" id="ARBA00023118"/>
    </source>
</evidence>
<dbReference type="AlphaFoldDB" id="A0A4Q7PB01"/>
<dbReference type="GO" id="GO:0051607">
    <property type="term" value="P:defense response to virus"/>
    <property type="evidence" value="ECO:0007669"/>
    <property type="project" value="UniProtKB-KW"/>
</dbReference>
<keyword evidence="1" id="KW-0547">Nucleotide-binding</keyword>
<comment type="caution">
    <text evidence="4">The sequence shown here is derived from an EMBL/GenBank/DDBJ whole genome shotgun (WGS) entry which is preliminary data.</text>
</comment>
<dbReference type="InterPro" id="IPR043128">
    <property type="entry name" value="Rev_trsase/Diguanyl_cyclase"/>
</dbReference>
<evidence type="ECO:0000313" key="4">
    <source>
        <dbReference type="EMBL" id="RZS97147.1"/>
    </source>
</evidence>
<keyword evidence="2" id="KW-0051">Antiviral defense</keyword>
<keyword evidence="5" id="KW-1185">Reference proteome</keyword>
<evidence type="ECO:0000259" key="3">
    <source>
        <dbReference type="Pfam" id="PF22335"/>
    </source>
</evidence>
<dbReference type="InterPro" id="IPR054767">
    <property type="entry name" value="Cas10-Cmr2_palm2"/>
</dbReference>
<evidence type="ECO:0000256" key="1">
    <source>
        <dbReference type="ARBA" id="ARBA00022741"/>
    </source>
</evidence>
<organism evidence="4 5">
    <name type="scientific">Cecembia calidifontis</name>
    <dbReference type="NCBI Taxonomy" id="1187080"/>
    <lineage>
        <taxon>Bacteria</taxon>
        <taxon>Pseudomonadati</taxon>
        <taxon>Bacteroidota</taxon>
        <taxon>Cytophagia</taxon>
        <taxon>Cytophagales</taxon>
        <taxon>Cyclobacteriaceae</taxon>
        <taxon>Cecembia</taxon>
    </lineage>
</organism>
<gene>
    <name evidence="4" type="ORF">BC751_2744</name>
</gene>
<reference evidence="4 5" key="1">
    <citation type="submission" date="2019-02" db="EMBL/GenBank/DDBJ databases">
        <title>Genomic Encyclopedia of Archaeal and Bacterial Type Strains, Phase II (KMG-II): from individual species to whole genera.</title>
        <authorList>
            <person name="Goeker M."/>
        </authorList>
    </citation>
    <scope>NUCLEOTIDE SEQUENCE [LARGE SCALE GENOMIC DNA]</scope>
    <source>
        <strain evidence="4 5">DSM 21411</strain>
    </source>
</reference>
<dbReference type="OrthoDB" id="442064at2"/>
<name>A0A4Q7PB01_9BACT</name>
<dbReference type="RefSeq" id="WP_130275962.1">
    <property type="nucleotide sequence ID" value="NZ_SGXG01000001.1"/>
</dbReference>
<dbReference type="EMBL" id="SGXG01000001">
    <property type="protein sequence ID" value="RZS97147.1"/>
    <property type="molecule type" value="Genomic_DNA"/>
</dbReference>
<evidence type="ECO:0000313" key="5">
    <source>
        <dbReference type="Proteomes" id="UP000292209"/>
    </source>
</evidence>
<accession>A0A4Q7PB01</accession>